<dbReference type="EMBL" id="CP007793">
    <property type="protein sequence ID" value="AIB11787.1"/>
    <property type="molecule type" value="Genomic_DNA"/>
</dbReference>
<organism evidence="1 2">
    <name type="scientific">Azospirillum argentinense</name>
    <dbReference type="NCBI Taxonomy" id="2970906"/>
    <lineage>
        <taxon>Bacteria</taxon>
        <taxon>Pseudomonadati</taxon>
        <taxon>Pseudomonadota</taxon>
        <taxon>Alphaproteobacteria</taxon>
        <taxon>Rhodospirillales</taxon>
        <taxon>Azospirillaceae</taxon>
        <taxon>Azospirillum</taxon>
    </lineage>
</organism>
<evidence type="ECO:0000313" key="2">
    <source>
        <dbReference type="Proteomes" id="UP000027186"/>
    </source>
</evidence>
<reference evidence="1 2" key="1">
    <citation type="journal article" date="2014" name="Genome Announc.">
        <title>Complete Genome Sequence of the Model Rhizosphere Strain Azospirillum brasilense Az39, Successfully Applied in Agriculture.</title>
        <authorList>
            <person name="Rivera D."/>
            <person name="Revale S."/>
            <person name="Molina R."/>
            <person name="Gualpa J."/>
            <person name="Puente M."/>
            <person name="Maroniche G."/>
            <person name="Paris G."/>
            <person name="Baker D."/>
            <person name="Clavijo B."/>
            <person name="McLay K."/>
            <person name="Spaepen S."/>
            <person name="Perticari A."/>
            <person name="Vazquez M."/>
            <person name="Wisniewski-Dye F."/>
            <person name="Watkins C."/>
            <person name="Martinez-Abarca F."/>
            <person name="Vanderleyden J."/>
            <person name="Cassan F."/>
        </authorList>
    </citation>
    <scope>NUCLEOTIDE SEQUENCE [LARGE SCALE GENOMIC DNA]</scope>
    <source>
        <strain evidence="1 2">Az39</strain>
    </source>
</reference>
<sequence>MGINRLSASQRLSVGIASTTSTAISIGVNAVRLAANVGCHIVIGDGTPVATAAAAYLPPNEPESFVAAPGQKVAVIREATDGFLTVTELTR</sequence>
<dbReference type="Proteomes" id="UP000027186">
    <property type="component" value="Chromosome"/>
</dbReference>
<gene>
    <name evidence="1" type="ORF">ABAZ39_07195</name>
</gene>
<dbReference type="AlphaFoldDB" id="A0A060DG22"/>
<accession>A0A060DG22</accession>
<dbReference type="RefSeq" id="WP_051657850.1">
    <property type="nucleotide sequence ID" value="NZ_CP007793.1"/>
</dbReference>
<proteinExistence type="predicted"/>
<dbReference type="KEGG" id="abq:ABAZ39_07195"/>
<name>A0A060DG22_9PROT</name>
<protein>
    <submittedName>
        <fullName evidence="1">Uncharacterized protein</fullName>
    </submittedName>
</protein>
<evidence type="ECO:0000313" key="1">
    <source>
        <dbReference type="EMBL" id="AIB11787.1"/>
    </source>
</evidence>